<dbReference type="PANTHER" id="PTHR20899">
    <property type="entry name" value="PIERCE HOMOLOG"/>
    <property type="match status" value="1"/>
</dbReference>
<comment type="similarity">
    <text evidence="6">Belongs to the PIERCE1 family.</text>
</comment>
<comment type="subcellular location">
    <subcellularLocation>
        <location evidence="1">Cell projection</location>
        <location evidence="1">Cilium</location>
    </subcellularLocation>
    <subcellularLocation>
        <location evidence="2">Cytoplasm</location>
        <location evidence="2">Cytoskeleton</location>
    </subcellularLocation>
</comment>
<evidence type="ECO:0000256" key="4">
    <source>
        <dbReference type="ARBA" id="ARBA00023212"/>
    </source>
</evidence>
<dbReference type="PANTHER" id="PTHR20899:SF1">
    <property type="entry name" value="PIERCER OF MICROTUBULE WALL 1 PROTEIN"/>
    <property type="match status" value="1"/>
</dbReference>
<proteinExistence type="inferred from homology"/>
<evidence type="ECO:0000313" key="7">
    <source>
        <dbReference type="EMBL" id="ORY24041.1"/>
    </source>
</evidence>
<dbReference type="OrthoDB" id="546383at2759"/>
<evidence type="ECO:0000256" key="5">
    <source>
        <dbReference type="ARBA" id="ARBA00023273"/>
    </source>
</evidence>
<dbReference type="AlphaFoldDB" id="A0A1Y2ANB2"/>
<dbReference type="Proteomes" id="UP000193920">
    <property type="component" value="Unassembled WGS sequence"/>
</dbReference>
<keyword evidence="8" id="KW-1185">Reference proteome</keyword>
<accession>A0A1Y2ANB2</accession>
<dbReference type="Pfam" id="PF14892">
    <property type="entry name" value="PIRC1_2"/>
    <property type="match status" value="1"/>
</dbReference>
<reference evidence="7 8" key="1">
    <citation type="submission" date="2016-08" db="EMBL/GenBank/DDBJ databases">
        <title>A Parts List for Fungal Cellulosomes Revealed by Comparative Genomics.</title>
        <authorList>
            <consortium name="DOE Joint Genome Institute"/>
            <person name="Haitjema C.H."/>
            <person name="Gilmore S.P."/>
            <person name="Henske J.K."/>
            <person name="Solomon K.V."/>
            <person name="De Groot R."/>
            <person name="Kuo A."/>
            <person name="Mondo S.J."/>
            <person name="Salamov A.A."/>
            <person name="Labutti K."/>
            <person name="Zhao Z."/>
            <person name="Chiniquy J."/>
            <person name="Barry K."/>
            <person name="Brewer H.M."/>
            <person name="Purvine S.O."/>
            <person name="Wright A.T."/>
            <person name="Boxma B."/>
            <person name="Van Alen T."/>
            <person name="Hackstein J.H."/>
            <person name="Baker S.E."/>
            <person name="Grigoriev I.V."/>
            <person name="O'Malley M.A."/>
        </authorList>
    </citation>
    <scope>NUCLEOTIDE SEQUENCE [LARGE SCALE GENOMIC DNA]</scope>
    <source>
        <strain evidence="7 8">G1</strain>
    </source>
</reference>
<evidence type="ECO:0000256" key="3">
    <source>
        <dbReference type="ARBA" id="ARBA00022490"/>
    </source>
</evidence>
<sequence>MSETNNKSEVKNTEQLIVLDGNDPSVIPESLQRPELWNYESKKENIFFTTTSNDYGYYKPVKAEMPTKYFSINHDFSNTTAQTAKCRTTYLNS</sequence>
<keyword evidence="5" id="KW-0966">Cell projection</keyword>
<name>A0A1Y2ANB2_9FUNG</name>
<comment type="caution">
    <text evidence="7">The sequence shown here is derived from an EMBL/GenBank/DDBJ whole genome shotgun (WGS) entry which is preliminary data.</text>
</comment>
<organism evidence="7 8">
    <name type="scientific">Neocallimastix californiae</name>
    <dbReference type="NCBI Taxonomy" id="1754190"/>
    <lineage>
        <taxon>Eukaryota</taxon>
        <taxon>Fungi</taxon>
        <taxon>Fungi incertae sedis</taxon>
        <taxon>Chytridiomycota</taxon>
        <taxon>Chytridiomycota incertae sedis</taxon>
        <taxon>Neocallimastigomycetes</taxon>
        <taxon>Neocallimastigales</taxon>
        <taxon>Neocallimastigaceae</taxon>
        <taxon>Neocallimastix</taxon>
    </lineage>
</organism>
<keyword evidence="4" id="KW-0206">Cytoskeleton</keyword>
<dbReference type="GO" id="GO:0035082">
    <property type="term" value="P:axoneme assembly"/>
    <property type="evidence" value="ECO:0007669"/>
    <property type="project" value="InterPro"/>
</dbReference>
<gene>
    <name evidence="7" type="ORF">LY90DRAFT_706696</name>
</gene>
<dbReference type="InterPro" id="IPR026507">
    <property type="entry name" value="PIRC1/2"/>
</dbReference>
<dbReference type="GO" id="GO:0005879">
    <property type="term" value="C:axonemal microtubule"/>
    <property type="evidence" value="ECO:0007669"/>
    <property type="project" value="InterPro"/>
</dbReference>
<evidence type="ECO:0000256" key="2">
    <source>
        <dbReference type="ARBA" id="ARBA00004245"/>
    </source>
</evidence>
<evidence type="ECO:0000256" key="6">
    <source>
        <dbReference type="ARBA" id="ARBA00038014"/>
    </source>
</evidence>
<protein>
    <submittedName>
        <fullName evidence="7">Uncharacterized protein</fullName>
    </submittedName>
</protein>
<dbReference type="STRING" id="1754190.A0A1Y2ANB2"/>
<evidence type="ECO:0000313" key="8">
    <source>
        <dbReference type="Proteomes" id="UP000193920"/>
    </source>
</evidence>
<evidence type="ECO:0000256" key="1">
    <source>
        <dbReference type="ARBA" id="ARBA00004138"/>
    </source>
</evidence>
<dbReference type="EMBL" id="MCOG01000227">
    <property type="protein sequence ID" value="ORY24041.1"/>
    <property type="molecule type" value="Genomic_DNA"/>
</dbReference>
<keyword evidence="3" id="KW-0963">Cytoplasm</keyword>